<dbReference type="GO" id="GO:0046785">
    <property type="term" value="P:microtubule polymerization"/>
    <property type="evidence" value="ECO:0007669"/>
    <property type="project" value="InterPro"/>
</dbReference>
<evidence type="ECO:0000313" key="3">
    <source>
        <dbReference type="Proteomes" id="UP000887013"/>
    </source>
</evidence>
<sequence>MSTGQKNVEPMDIKLAFDKFTENAGEKGKLLMEDIKRWFESANIIGAKMGVTVSDFESILSKHKKEEGFTFTEFKAFVEAFAKEKKQEVSEFIEKLAKAGLSM</sequence>
<dbReference type="InterPro" id="IPR011992">
    <property type="entry name" value="EF-hand-dom_pair"/>
</dbReference>
<dbReference type="SUPFAM" id="SSF47473">
    <property type="entry name" value="EF-hand"/>
    <property type="match status" value="1"/>
</dbReference>
<comment type="caution">
    <text evidence="2">The sequence shown here is derived from an EMBL/GenBank/DDBJ whole genome shotgun (WGS) entry which is preliminary data.</text>
</comment>
<keyword evidence="3" id="KW-1185">Reference proteome</keyword>
<dbReference type="GO" id="GO:0015631">
    <property type="term" value="F:tubulin binding"/>
    <property type="evidence" value="ECO:0007669"/>
    <property type="project" value="InterPro"/>
</dbReference>
<dbReference type="EMBL" id="BMAW01127929">
    <property type="protein sequence ID" value="GFU23247.1"/>
    <property type="molecule type" value="Genomic_DNA"/>
</dbReference>
<dbReference type="OrthoDB" id="6427931at2759"/>
<comment type="similarity">
    <text evidence="1">Belongs to the TPPP family.</text>
</comment>
<organism evidence="2 3">
    <name type="scientific">Nephila pilipes</name>
    <name type="common">Giant wood spider</name>
    <name type="synonym">Nephila maculata</name>
    <dbReference type="NCBI Taxonomy" id="299642"/>
    <lineage>
        <taxon>Eukaryota</taxon>
        <taxon>Metazoa</taxon>
        <taxon>Ecdysozoa</taxon>
        <taxon>Arthropoda</taxon>
        <taxon>Chelicerata</taxon>
        <taxon>Arachnida</taxon>
        <taxon>Araneae</taxon>
        <taxon>Araneomorphae</taxon>
        <taxon>Entelegynae</taxon>
        <taxon>Araneoidea</taxon>
        <taxon>Nephilidae</taxon>
        <taxon>Nephila</taxon>
    </lineage>
</organism>
<reference evidence="2" key="1">
    <citation type="submission" date="2020-08" db="EMBL/GenBank/DDBJ databases">
        <title>Multicomponent nature underlies the extraordinary mechanical properties of spider dragline silk.</title>
        <authorList>
            <person name="Kono N."/>
            <person name="Nakamura H."/>
            <person name="Mori M."/>
            <person name="Yoshida Y."/>
            <person name="Ohtoshi R."/>
            <person name="Malay A.D."/>
            <person name="Moran D.A.P."/>
            <person name="Tomita M."/>
            <person name="Numata K."/>
            <person name="Arakawa K."/>
        </authorList>
    </citation>
    <scope>NUCLEOTIDE SEQUENCE</scope>
</reference>
<dbReference type="Gene3D" id="1.10.238.10">
    <property type="entry name" value="EF-hand"/>
    <property type="match status" value="1"/>
</dbReference>
<proteinExistence type="inferred from homology"/>
<dbReference type="Pfam" id="PF05517">
    <property type="entry name" value="p25-alpha"/>
    <property type="match status" value="1"/>
</dbReference>
<name>A0A8X6QF22_NEPPI</name>
<dbReference type="Proteomes" id="UP000887013">
    <property type="component" value="Unassembled WGS sequence"/>
</dbReference>
<gene>
    <name evidence="2" type="ORF">NPIL_501251</name>
</gene>
<dbReference type="InterPro" id="IPR008907">
    <property type="entry name" value="TPP/p25"/>
</dbReference>
<evidence type="ECO:0000256" key="1">
    <source>
        <dbReference type="ARBA" id="ARBA00010994"/>
    </source>
</evidence>
<dbReference type="AlphaFoldDB" id="A0A8X6QF22"/>
<evidence type="ECO:0000313" key="2">
    <source>
        <dbReference type="EMBL" id="GFU23247.1"/>
    </source>
</evidence>
<accession>A0A8X6QF22</accession>
<protein>
    <submittedName>
        <fullName evidence="2">Uncharacterized protein</fullName>
    </submittedName>
</protein>